<accession>A0AB38DWG6</accession>
<dbReference type="Proteomes" id="UP000031180">
    <property type="component" value="Unassembled WGS sequence"/>
</dbReference>
<comment type="caution">
    <text evidence="3">The sequence shown here is derived from an EMBL/GenBank/DDBJ whole genome shotgun (WGS) entry which is preliminary data.</text>
</comment>
<evidence type="ECO:0000313" key="4">
    <source>
        <dbReference type="Proteomes" id="UP000031180"/>
    </source>
</evidence>
<reference evidence="5 6" key="4">
    <citation type="submission" date="2017-10" db="EMBL/GenBank/DDBJ databases">
        <authorList>
            <person name="Regsiter A."/>
            <person name="William W."/>
        </authorList>
    </citation>
    <scope>NUCLEOTIDE SEQUENCE [LARGE SCALE GENOMIC DNA]</scope>
    <source>
        <strain evidence="2 6">CFBP6984</strain>
        <strain evidence="3 5">CFBP7430</strain>
    </source>
</reference>
<proteinExistence type="predicted"/>
<reference evidence="1" key="1">
    <citation type="journal article" date="2015" name="Front. Microbiol.">
        <title>Genome sequencing reveals a new lineage associated with lablab bean and genetic exchange between pv. and subsp.</title>
        <authorList>
            <person name="Aritua V."/>
            <person name="Harrison J."/>
            <person name="Sapp M."/>
            <person name="Buruchara R."/>
            <person name="Smith J."/>
            <person name="Studholme D.J."/>
        </authorList>
    </citation>
    <scope>NUCLEOTIDE SEQUENCE</scope>
    <source>
        <strain evidence="1">NCPPB 1138</strain>
    </source>
</reference>
<dbReference type="EMBL" id="OCYT01000072">
    <property type="protein sequence ID" value="SON78133.1"/>
    <property type="molecule type" value="Genomic_DNA"/>
</dbReference>
<dbReference type="KEGG" id="xph:XppCFBP6546_23295"/>
<gene>
    <name evidence="1" type="ORF">RN20_18210</name>
    <name evidence="2" type="ORF">XAP6984_190001</name>
    <name evidence="3" type="ORF">XAP7430_140001</name>
</gene>
<dbReference type="EMBL" id="OCYS01000046">
    <property type="protein sequence ID" value="SON83342.1"/>
    <property type="molecule type" value="Genomic_DNA"/>
</dbReference>
<evidence type="ECO:0000313" key="2">
    <source>
        <dbReference type="EMBL" id="SON78133.1"/>
    </source>
</evidence>
<reference evidence="4" key="2">
    <citation type="submission" date="2015-04" db="EMBL/GenBank/DDBJ databases">
        <title>Genome sequencing of pathogens of bean.</title>
        <authorList>
            <person name="Harrison J.W."/>
            <person name="Aritua V."/>
            <person name="Sapp M."/>
            <person name="Smith J."/>
            <person name="Studholme D.J."/>
        </authorList>
    </citation>
    <scope>NUCLEOTIDE SEQUENCE [LARGE SCALE GENOMIC DNA]</scope>
    <source>
        <strain evidence="4">NCPPB 1138</strain>
    </source>
</reference>
<reference evidence="1" key="3">
    <citation type="submission" date="2015-04" db="EMBL/GenBank/DDBJ databases">
        <authorList>
            <person name="Harrison J.W."/>
            <person name="Aritua V."/>
            <person name="Sapp M."/>
            <person name="Smith J."/>
            <person name="Studholme D.J."/>
        </authorList>
    </citation>
    <scope>NUCLEOTIDE SEQUENCE</scope>
    <source>
        <strain evidence="1">NCPPB 1138</strain>
    </source>
</reference>
<name>A0AB38DWG6_XANCH</name>
<evidence type="ECO:0000313" key="5">
    <source>
        <dbReference type="Proteomes" id="UP000234166"/>
    </source>
</evidence>
<dbReference type="Proteomes" id="UP000234166">
    <property type="component" value="Unassembled WGS sequence"/>
</dbReference>
<dbReference type="Proteomes" id="UP000234181">
    <property type="component" value="Unassembled WGS sequence"/>
</dbReference>
<dbReference type="EMBL" id="JWTI02000114">
    <property type="protein sequence ID" value="KHS34853.1"/>
    <property type="molecule type" value="Genomic_DNA"/>
</dbReference>
<dbReference type="RefSeq" id="WP_039574922.1">
    <property type="nucleotide sequence ID" value="NZ_CP012050.1"/>
</dbReference>
<dbReference type="AlphaFoldDB" id="A0AB38DWG6"/>
<protein>
    <submittedName>
        <fullName evidence="3">Uncharacterized protein</fullName>
    </submittedName>
</protein>
<evidence type="ECO:0000313" key="1">
    <source>
        <dbReference type="EMBL" id="KHS34853.1"/>
    </source>
</evidence>
<organism evidence="3 5">
    <name type="scientific">Xanthomonas campestris pv. phaseoli</name>
    <dbReference type="NCBI Taxonomy" id="317013"/>
    <lineage>
        <taxon>Bacteria</taxon>
        <taxon>Pseudomonadati</taxon>
        <taxon>Pseudomonadota</taxon>
        <taxon>Gammaproteobacteria</taxon>
        <taxon>Lysobacterales</taxon>
        <taxon>Lysobacteraceae</taxon>
        <taxon>Xanthomonas</taxon>
    </lineage>
</organism>
<sequence length="121" mass="13951">MELDEDGYYEIECPKCQRTAHRMDWEAVEGCVVNAYWHVSCAHCGYGDSNKEDYEFDDDDDRPPYPYEEVVNDPGFWKEDRFEESTVEPEPMTAISGPAKAEWVTRDDLVALAQGRPLSFS</sequence>
<keyword evidence="6" id="KW-1185">Reference proteome</keyword>
<evidence type="ECO:0000313" key="6">
    <source>
        <dbReference type="Proteomes" id="UP000234181"/>
    </source>
</evidence>
<evidence type="ECO:0000313" key="3">
    <source>
        <dbReference type="EMBL" id="SON83342.1"/>
    </source>
</evidence>